<protein>
    <recommendedName>
        <fullName evidence="4 10">4-alpha-glucanotransferase</fullName>
        <ecNumber evidence="3 10">2.4.1.25</ecNumber>
    </recommendedName>
    <alternativeName>
        <fullName evidence="8 10">Amylomaltase</fullName>
    </alternativeName>
    <alternativeName>
        <fullName evidence="9 10">Disproportionating enzyme</fullName>
    </alternativeName>
</protein>
<gene>
    <name evidence="11" type="primary">malQ</name>
    <name evidence="11" type="ORF">KS4_20550</name>
</gene>
<dbReference type="AlphaFoldDB" id="A0A517YUV8"/>
<keyword evidence="12" id="KW-1185">Reference proteome</keyword>
<evidence type="ECO:0000256" key="5">
    <source>
        <dbReference type="ARBA" id="ARBA00022676"/>
    </source>
</evidence>
<organism evidence="11 12">
    <name type="scientific">Poriferisphaera corsica</name>
    <dbReference type="NCBI Taxonomy" id="2528020"/>
    <lineage>
        <taxon>Bacteria</taxon>
        <taxon>Pseudomonadati</taxon>
        <taxon>Planctomycetota</taxon>
        <taxon>Phycisphaerae</taxon>
        <taxon>Phycisphaerales</taxon>
        <taxon>Phycisphaeraceae</taxon>
        <taxon>Poriferisphaera</taxon>
    </lineage>
</organism>
<evidence type="ECO:0000256" key="9">
    <source>
        <dbReference type="ARBA" id="ARBA00031501"/>
    </source>
</evidence>
<evidence type="ECO:0000313" key="12">
    <source>
        <dbReference type="Proteomes" id="UP000317369"/>
    </source>
</evidence>
<evidence type="ECO:0000256" key="6">
    <source>
        <dbReference type="ARBA" id="ARBA00022679"/>
    </source>
</evidence>
<dbReference type="PANTHER" id="PTHR32438">
    <property type="entry name" value="4-ALPHA-GLUCANOTRANSFERASE DPE1, CHLOROPLASTIC/AMYLOPLASTIC"/>
    <property type="match status" value="1"/>
</dbReference>
<evidence type="ECO:0000256" key="3">
    <source>
        <dbReference type="ARBA" id="ARBA00012560"/>
    </source>
</evidence>
<dbReference type="SUPFAM" id="SSF51445">
    <property type="entry name" value="(Trans)glycosidases"/>
    <property type="match status" value="1"/>
</dbReference>
<keyword evidence="5 10" id="KW-0328">Glycosyltransferase</keyword>
<dbReference type="RefSeq" id="WP_145077489.1">
    <property type="nucleotide sequence ID" value="NZ_CP036425.1"/>
</dbReference>
<evidence type="ECO:0000256" key="1">
    <source>
        <dbReference type="ARBA" id="ARBA00000439"/>
    </source>
</evidence>
<sequence>MRKLPQLDRRSSGILMHPTSLPGKHGSGDLGQSAYDFVDFLNEANQAWWQMLPIGPVDGSGSPYNSTSAFAGSYLLISLVDLVNDGLLTKAEIKPLKSFSDKKVFYPRVMKFRADRLGIAFERFIAKKKQNTAAYKKFLKEQKHWLPDYTLFCAIKDAHESLPWWEWPKPLAKHKPEALVEAREEYADGIAYHTFIQFIFHKQWMKLKKYANSKGISLVGDIPIFIAHDSADVWSHTDLFDLKANGLPREVSGAAPDAFSDEGQLWGHPLYLWDRHKQTKYKWWIERFKQTFSIFDSVRIDHFLGFARFWAVKYGAPTARNGKWRPGPGPSVFNALKKAIGNMPIIAEDLGILTPQAAALRDQFNFPGMRIIQFAFGDDNSYHAPHNFPPQSVVYTGTHDNDTTCGWWVETKRDKSKSNGLTTAQRTKVSLGSTDEIHWDLIRLAMSSPANLAVFPVQDLLGLDGKSRMNLPGTIENNWAWRLEPRQLNKRIAKRLAQLTDIYGRTQAN</sequence>
<dbReference type="InterPro" id="IPR003385">
    <property type="entry name" value="Glyco_hydro_77"/>
</dbReference>
<dbReference type="OrthoDB" id="9811841at2"/>
<dbReference type="KEGG" id="pcor:KS4_20550"/>
<dbReference type="PANTHER" id="PTHR32438:SF5">
    <property type="entry name" value="4-ALPHA-GLUCANOTRANSFERASE DPE1, CHLOROPLASTIC_AMYLOPLASTIC"/>
    <property type="match status" value="1"/>
</dbReference>
<dbReference type="GO" id="GO:0005975">
    <property type="term" value="P:carbohydrate metabolic process"/>
    <property type="evidence" value="ECO:0007669"/>
    <property type="project" value="InterPro"/>
</dbReference>
<proteinExistence type="inferred from homology"/>
<evidence type="ECO:0000256" key="7">
    <source>
        <dbReference type="ARBA" id="ARBA00023277"/>
    </source>
</evidence>
<keyword evidence="6 10" id="KW-0808">Transferase</keyword>
<dbReference type="EMBL" id="CP036425">
    <property type="protein sequence ID" value="QDU33995.1"/>
    <property type="molecule type" value="Genomic_DNA"/>
</dbReference>
<dbReference type="InterPro" id="IPR017853">
    <property type="entry name" value="GH"/>
</dbReference>
<evidence type="ECO:0000256" key="4">
    <source>
        <dbReference type="ARBA" id="ARBA00020295"/>
    </source>
</evidence>
<dbReference type="EC" id="2.4.1.25" evidence="3 10"/>
<evidence type="ECO:0000256" key="8">
    <source>
        <dbReference type="ARBA" id="ARBA00031423"/>
    </source>
</evidence>
<dbReference type="NCBIfam" id="NF011080">
    <property type="entry name" value="PRK14508.1-3"/>
    <property type="match status" value="1"/>
</dbReference>
<accession>A0A517YUV8</accession>
<evidence type="ECO:0000256" key="2">
    <source>
        <dbReference type="ARBA" id="ARBA00005684"/>
    </source>
</evidence>
<dbReference type="Pfam" id="PF02446">
    <property type="entry name" value="Glyco_hydro_77"/>
    <property type="match status" value="1"/>
</dbReference>
<dbReference type="Proteomes" id="UP000317369">
    <property type="component" value="Chromosome"/>
</dbReference>
<keyword evidence="7 10" id="KW-0119">Carbohydrate metabolism</keyword>
<dbReference type="GO" id="GO:0004134">
    <property type="term" value="F:4-alpha-glucanotransferase activity"/>
    <property type="evidence" value="ECO:0007669"/>
    <property type="project" value="UniProtKB-EC"/>
</dbReference>
<name>A0A517YUV8_9BACT</name>
<comment type="catalytic activity">
    <reaction evidence="1 10">
        <text>Transfers a segment of a (1-&gt;4)-alpha-D-glucan to a new position in an acceptor, which may be glucose or a (1-&gt;4)-alpha-D-glucan.</text>
        <dbReference type="EC" id="2.4.1.25"/>
    </reaction>
</comment>
<comment type="similarity">
    <text evidence="2 10">Belongs to the disproportionating enzyme family.</text>
</comment>
<evidence type="ECO:0000256" key="10">
    <source>
        <dbReference type="RuleBase" id="RU361207"/>
    </source>
</evidence>
<dbReference type="Gene3D" id="3.20.20.80">
    <property type="entry name" value="Glycosidases"/>
    <property type="match status" value="1"/>
</dbReference>
<evidence type="ECO:0000313" key="11">
    <source>
        <dbReference type="EMBL" id="QDU33995.1"/>
    </source>
</evidence>
<dbReference type="NCBIfam" id="TIGR00217">
    <property type="entry name" value="malQ"/>
    <property type="match status" value="1"/>
</dbReference>
<reference evidence="11 12" key="1">
    <citation type="submission" date="2019-02" db="EMBL/GenBank/DDBJ databases">
        <title>Deep-cultivation of Planctomycetes and their phenomic and genomic characterization uncovers novel biology.</title>
        <authorList>
            <person name="Wiegand S."/>
            <person name="Jogler M."/>
            <person name="Boedeker C."/>
            <person name="Pinto D."/>
            <person name="Vollmers J."/>
            <person name="Rivas-Marin E."/>
            <person name="Kohn T."/>
            <person name="Peeters S.H."/>
            <person name="Heuer A."/>
            <person name="Rast P."/>
            <person name="Oberbeckmann S."/>
            <person name="Bunk B."/>
            <person name="Jeske O."/>
            <person name="Meyerdierks A."/>
            <person name="Storesund J.E."/>
            <person name="Kallscheuer N."/>
            <person name="Luecker S."/>
            <person name="Lage O.M."/>
            <person name="Pohl T."/>
            <person name="Merkel B.J."/>
            <person name="Hornburger P."/>
            <person name="Mueller R.-W."/>
            <person name="Bruemmer F."/>
            <person name="Labrenz M."/>
            <person name="Spormann A.M."/>
            <person name="Op den Camp H."/>
            <person name="Overmann J."/>
            <person name="Amann R."/>
            <person name="Jetten M.S.M."/>
            <person name="Mascher T."/>
            <person name="Medema M.H."/>
            <person name="Devos D.P."/>
            <person name="Kaster A.-K."/>
            <person name="Ovreas L."/>
            <person name="Rohde M."/>
            <person name="Galperin M.Y."/>
            <person name="Jogler C."/>
        </authorList>
    </citation>
    <scope>NUCLEOTIDE SEQUENCE [LARGE SCALE GENOMIC DNA]</scope>
    <source>
        <strain evidence="11 12">KS4</strain>
    </source>
</reference>